<dbReference type="InterPro" id="IPR047272">
    <property type="entry name" value="S49_SppA_C"/>
</dbReference>
<keyword evidence="3" id="KW-0645">Protease</keyword>
<dbReference type="eggNOG" id="COG0616">
    <property type="taxonomic scope" value="Bacteria"/>
</dbReference>
<dbReference type="InterPro" id="IPR004635">
    <property type="entry name" value="Pept_S49_SppA"/>
</dbReference>
<dbReference type="Gene3D" id="3.90.226.10">
    <property type="entry name" value="2-enoyl-CoA Hydratase, Chain A, domain 1"/>
    <property type="match status" value="3"/>
</dbReference>
<name>B3ES50_AMOA5</name>
<dbReference type="HOGENOM" id="CLU_008856_1_1_10"/>
<evidence type="ECO:0000256" key="7">
    <source>
        <dbReference type="SAM" id="Phobius"/>
    </source>
</evidence>
<protein>
    <recommendedName>
        <fullName evidence="8">Peptidase S49 domain-containing protein</fullName>
    </recommendedName>
</protein>
<feature type="transmembrane region" description="Helical" evidence="7">
    <location>
        <begin position="9"/>
        <end position="33"/>
    </location>
</feature>
<dbReference type="OrthoDB" id="9764363at2"/>
<proteinExistence type="inferred from homology"/>
<evidence type="ECO:0000256" key="3">
    <source>
        <dbReference type="ARBA" id="ARBA00022670"/>
    </source>
</evidence>
<dbReference type="GO" id="GO:0016020">
    <property type="term" value="C:membrane"/>
    <property type="evidence" value="ECO:0007669"/>
    <property type="project" value="UniProtKB-SubCell"/>
</dbReference>
<dbReference type="CDD" id="cd07023">
    <property type="entry name" value="S49_Sppa_N_C"/>
    <property type="match status" value="1"/>
</dbReference>
<sequence length="513" mass="56852">MKRFLKKILIIALGTMVGRFITIALIISLIIGIQKHTLKSTVPSRLTDKTVLRIVLHGRLVEEIHQPLLQVLTKEESHEIDILTIKNAIRSAQEDRYIAGIYLEVGELVAGWATLAELRGALQAFKATGKFIVAYGENYNSKSYYLASLADEIVLHPAGNFIFTGLKLTVLFYKQLLDKLDIAPQIFRVGRYKSAVEPFMQCSMSEASKEQNRVLLNNIYDHLIQTVAIHKNLDPSVLKSMANTLAITQPQEAYKAGLVTQVGYFNDIEALIRAKLKLAVATKINYIDFDTYHKNKQPHTKQHNNRIAVLIASGAIVDKEIGPNYITTSIFVRMLRKLREDPDVKAIVLRINSPGGSALASDTIWKELMLTRACKPIVASMSDIAASGGYYLAAGCDYILAHPTTITGSIGIYGLYFDVHALLKNKLGIVGDVVKTSPSADIFSPVRPFSEHEKNIIQQHIESGYDNFLDKVATGRQMKKVDVARLAEGRVWSGSLAKEHGLVDQLGGLELEA</sequence>
<dbReference type="InterPro" id="IPR004634">
    <property type="entry name" value="Pept_S49_pIV"/>
</dbReference>
<feature type="domain" description="Peptidase S49" evidence="8">
    <location>
        <begin position="372"/>
        <end position="509"/>
    </location>
</feature>
<evidence type="ECO:0000256" key="2">
    <source>
        <dbReference type="ARBA" id="ARBA00008683"/>
    </source>
</evidence>
<keyword evidence="4" id="KW-0378">Hydrolase</keyword>
<evidence type="ECO:0000256" key="5">
    <source>
        <dbReference type="ARBA" id="ARBA00022825"/>
    </source>
</evidence>
<dbReference type="GO" id="GO:0008236">
    <property type="term" value="F:serine-type peptidase activity"/>
    <property type="evidence" value="ECO:0007669"/>
    <property type="project" value="UniProtKB-KW"/>
</dbReference>
<dbReference type="CDD" id="cd07018">
    <property type="entry name" value="S49_SppA_67K_type"/>
    <property type="match status" value="1"/>
</dbReference>
<evidence type="ECO:0000256" key="1">
    <source>
        <dbReference type="ARBA" id="ARBA00004370"/>
    </source>
</evidence>
<dbReference type="InterPro" id="IPR029045">
    <property type="entry name" value="ClpP/crotonase-like_dom_sf"/>
</dbReference>
<dbReference type="NCBIfam" id="TIGR00706">
    <property type="entry name" value="SppA_dom"/>
    <property type="match status" value="1"/>
</dbReference>
<dbReference type="RefSeq" id="WP_012472819.1">
    <property type="nucleotide sequence ID" value="NC_010830.1"/>
</dbReference>
<gene>
    <name evidence="9" type="ordered locus">Aasi_0656</name>
</gene>
<dbReference type="Pfam" id="PF01343">
    <property type="entry name" value="Peptidase_S49"/>
    <property type="match status" value="2"/>
</dbReference>
<organism evidence="9 10">
    <name type="scientific">Amoebophilus asiaticus (strain 5a2)</name>
    <dbReference type="NCBI Taxonomy" id="452471"/>
    <lineage>
        <taxon>Bacteria</taxon>
        <taxon>Pseudomonadati</taxon>
        <taxon>Bacteroidota</taxon>
        <taxon>Cytophagia</taxon>
        <taxon>Cytophagales</taxon>
        <taxon>Amoebophilaceae</taxon>
        <taxon>Candidatus Amoebophilus</taxon>
    </lineage>
</organism>
<dbReference type="NCBIfam" id="TIGR00705">
    <property type="entry name" value="SppA_67K"/>
    <property type="match status" value="1"/>
</dbReference>
<keyword evidence="5" id="KW-0720">Serine protease</keyword>
<dbReference type="STRING" id="452471.Aasi_0656"/>
<accession>B3ES50</accession>
<dbReference type="Proteomes" id="UP000001227">
    <property type="component" value="Chromosome"/>
</dbReference>
<dbReference type="InterPro" id="IPR047217">
    <property type="entry name" value="S49_SppA_67K_type_N"/>
</dbReference>
<evidence type="ECO:0000256" key="4">
    <source>
        <dbReference type="ARBA" id="ARBA00022801"/>
    </source>
</evidence>
<comment type="similarity">
    <text evidence="2">Belongs to the peptidase S49 family.</text>
</comment>
<dbReference type="AlphaFoldDB" id="B3ES50"/>
<keyword evidence="7" id="KW-0812">Transmembrane</keyword>
<dbReference type="SUPFAM" id="SSF52096">
    <property type="entry name" value="ClpP/crotonase"/>
    <property type="match status" value="2"/>
</dbReference>
<dbReference type="EMBL" id="CP001102">
    <property type="protein sequence ID" value="ACE06052.1"/>
    <property type="molecule type" value="Genomic_DNA"/>
</dbReference>
<comment type="subcellular location">
    <subcellularLocation>
        <location evidence="1">Membrane</location>
    </subcellularLocation>
</comment>
<keyword evidence="7" id="KW-1133">Transmembrane helix</keyword>
<dbReference type="InterPro" id="IPR002142">
    <property type="entry name" value="Peptidase_S49"/>
</dbReference>
<keyword evidence="6 7" id="KW-0472">Membrane</keyword>
<reference evidence="9 10" key="1">
    <citation type="journal article" date="2010" name="J. Bacteriol.">
        <title>The genome of the amoeba symbiont 'Candidatus Amoebophilus asiaticus' reveals common mechanisms for host cell interaction among amoeba-associated bacteria.</title>
        <authorList>
            <person name="Schmitz-Esser S."/>
            <person name="Tischler P."/>
            <person name="Arnold R."/>
            <person name="Montanaro J."/>
            <person name="Wagner M."/>
            <person name="Rattei T."/>
            <person name="Horn M."/>
        </authorList>
    </citation>
    <scope>NUCLEOTIDE SEQUENCE [LARGE SCALE GENOMIC DNA]</scope>
    <source>
        <strain evidence="9 10">5a2</strain>
    </source>
</reference>
<dbReference type="GO" id="GO:0006465">
    <property type="term" value="P:signal peptide processing"/>
    <property type="evidence" value="ECO:0007669"/>
    <property type="project" value="InterPro"/>
</dbReference>
<evidence type="ECO:0000259" key="8">
    <source>
        <dbReference type="Pfam" id="PF01343"/>
    </source>
</evidence>
<keyword evidence="10" id="KW-1185">Reference proteome</keyword>
<dbReference type="Gene3D" id="6.20.330.10">
    <property type="match status" value="1"/>
</dbReference>
<feature type="domain" description="Peptidase S49" evidence="8">
    <location>
        <begin position="125"/>
        <end position="274"/>
    </location>
</feature>
<evidence type="ECO:0000313" key="9">
    <source>
        <dbReference type="EMBL" id="ACE06052.1"/>
    </source>
</evidence>
<evidence type="ECO:0000313" key="10">
    <source>
        <dbReference type="Proteomes" id="UP000001227"/>
    </source>
</evidence>
<dbReference type="KEGG" id="aas:Aasi_0656"/>
<dbReference type="PANTHER" id="PTHR33209:SF1">
    <property type="entry name" value="PEPTIDASE S49 DOMAIN-CONTAINING PROTEIN"/>
    <property type="match status" value="1"/>
</dbReference>
<evidence type="ECO:0000256" key="6">
    <source>
        <dbReference type="ARBA" id="ARBA00023136"/>
    </source>
</evidence>
<dbReference type="PANTHER" id="PTHR33209">
    <property type="entry name" value="PROTEASE 4"/>
    <property type="match status" value="1"/>
</dbReference>